<evidence type="ECO:0000256" key="1">
    <source>
        <dbReference type="ARBA" id="ARBA00006576"/>
    </source>
</evidence>
<dbReference type="PROSITE" id="PS00903">
    <property type="entry name" value="CYT_DCMP_DEAMINASES_1"/>
    <property type="match status" value="1"/>
</dbReference>
<dbReference type="GO" id="GO:0008270">
    <property type="term" value="F:zinc ion binding"/>
    <property type="evidence" value="ECO:0007669"/>
    <property type="project" value="InterPro"/>
</dbReference>
<dbReference type="GO" id="GO:0005737">
    <property type="term" value="C:cytoplasm"/>
    <property type="evidence" value="ECO:0007669"/>
    <property type="project" value="TreeGrafter"/>
</dbReference>
<dbReference type="InterPro" id="IPR002125">
    <property type="entry name" value="CMP_dCMP_dom"/>
</dbReference>
<comment type="caution">
    <text evidence="9">The sequence shown here is derived from an EMBL/GenBank/DDBJ whole genome shotgun (WGS) entry which is preliminary data.</text>
</comment>
<keyword evidence="5" id="KW-0862">Zinc</keyword>
<accession>A0A3M7RRZ5</accession>
<evidence type="ECO:0000256" key="4">
    <source>
        <dbReference type="ARBA" id="ARBA00022801"/>
    </source>
</evidence>
<evidence type="ECO:0000256" key="5">
    <source>
        <dbReference type="ARBA" id="ARBA00022833"/>
    </source>
</evidence>
<dbReference type="Proteomes" id="UP000276133">
    <property type="component" value="Unassembled WGS sequence"/>
</dbReference>
<dbReference type="InterPro" id="IPR015517">
    <property type="entry name" value="dCMP_deaminase-rel"/>
</dbReference>
<evidence type="ECO:0000256" key="2">
    <source>
        <dbReference type="ARBA" id="ARBA00022723"/>
    </source>
</evidence>
<keyword evidence="3" id="KW-0545">Nucleotide biosynthesis</keyword>
<dbReference type="PANTHER" id="PTHR11086:SF18">
    <property type="entry name" value="DEOXYCYTIDYLATE DEAMINASE"/>
    <property type="match status" value="1"/>
</dbReference>
<reference evidence="9 10" key="1">
    <citation type="journal article" date="2018" name="Sci. Rep.">
        <title>Genomic signatures of local adaptation to the degree of environmental predictability in rotifers.</title>
        <authorList>
            <person name="Franch-Gras L."/>
            <person name="Hahn C."/>
            <person name="Garcia-Roger E.M."/>
            <person name="Carmona M.J."/>
            <person name="Serra M."/>
            <person name="Gomez A."/>
        </authorList>
    </citation>
    <scope>NUCLEOTIDE SEQUENCE [LARGE SCALE GENOMIC DNA]</scope>
    <source>
        <strain evidence="9">HYR1</strain>
    </source>
</reference>
<evidence type="ECO:0000256" key="3">
    <source>
        <dbReference type="ARBA" id="ARBA00022727"/>
    </source>
</evidence>
<keyword evidence="10" id="KW-1185">Reference proteome</keyword>
<dbReference type="Pfam" id="PF00383">
    <property type="entry name" value="dCMP_cyt_deam_1"/>
    <property type="match status" value="1"/>
</dbReference>
<evidence type="ECO:0000313" key="10">
    <source>
        <dbReference type="Proteomes" id="UP000276133"/>
    </source>
</evidence>
<evidence type="ECO:0000313" key="9">
    <source>
        <dbReference type="EMBL" id="RNA26324.1"/>
    </source>
</evidence>
<dbReference type="PROSITE" id="PS51747">
    <property type="entry name" value="CYT_DCMP_DEAMINASES_2"/>
    <property type="match status" value="1"/>
</dbReference>
<keyword evidence="4" id="KW-0378">Hydrolase</keyword>
<evidence type="ECO:0000256" key="6">
    <source>
        <dbReference type="ARBA" id="ARBA00038938"/>
    </source>
</evidence>
<gene>
    <name evidence="9" type="ORF">BpHYR1_040884</name>
</gene>
<organism evidence="9 10">
    <name type="scientific">Brachionus plicatilis</name>
    <name type="common">Marine rotifer</name>
    <name type="synonym">Brachionus muelleri</name>
    <dbReference type="NCBI Taxonomy" id="10195"/>
    <lineage>
        <taxon>Eukaryota</taxon>
        <taxon>Metazoa</taxon>
        <taxon>Spiralia</taxon>
        <taxon>Gnathifera</taxon>
        <taxon>Rotifera</taxon>
        <taxon>Eurotatoria</taxon>
        <taxon>Monogononta</taxon>
        <taxon>Pseudotrocha</taxon>
        <taxon>Ploima</taxon>
        <taxon>Brachionidae</taxon>
        <taxon>Brachionus</taxon>
    </lineage>
</organism>
<dbReference type="InterPro" id="IPR016192">
    <property type="entry name" value="APOBEC/CMP_deaminase_Zn-bd"/>
</dbReference>
<dbReference type="STRING" id="10195.A0A3M7RRZ5"/>
<proteinExistence type="inferred from homology"/>
<dbReference type="OrthoDB" id="6710946at2759"/>
<comment type="similarity">
    <text evidence="1">Belongs to the cytidine and deoxycytidylate deaminase family.</text>
</comment>
<feature type="domain" description="CMP/dCMP-type deaminase" evidence="8">
    <location>
        <begin position="40"/>
        <end position="169"/>
    </location>
</feature>
<keyword evidence="2" id="KW-0479">Metal-binding</keyword>
<protein>
    <recommendedName>
        <fullName evidence="7">dCMP deaminase</fullName>
        <ecNumber evidence="6">3.5.4.12</ecNumber>
    </recommendedName>
    <alternativeName>
        <fullName evidence="7">dCMP deaminase</fullName>
    </alternativeName>
</protein>
<evidence type="ECO:0000256" key="7">
    <source>
        <dbReference type="ARBA" id="ARBA00041763"/>
    </source>
</evidence>
<sequence length="181" mass="20702">MEKIIHQEINDYTGSEDQFWEKCRNKKSVSSTDSLTENYELNQYFMNIAILVSKRRKNVKHQAGACIVNSNNKIIGTGNYTHNSPLKEEVLSWFKETKPKNDYLEHAEVNAILGKTESCLDNCTMYLTCFPCIECVKLIAQSGIRKIVYIDDSCCQTLSENEIFASKVLLQLSGVSHYKLE</sequence>
<dbReference type="PANTHER" id="PTHR11086">
    <property type="entry name" value="DEOXYCYTIDYLATE DEAMINASE-RELATED"/>
    <property type="match status" value="1"/>
</dbReference>
<name>A0A3M7RRZ5_BRAPC</name>
<dbReference type="AlphaFoldDB" id="A0A3M7RRZ5"/>
<dbReference type="SUPFAM" id="SSF53927">
    <property type="entry name" value="Cytidine deaminase-like"/>
    <property type="match status" value="1"/>
</dbReference>
<dbReference type="Gene3D" id="3.40.140.10">
    <property type="entry name" value="Cytidine Deaminase, domain 2"/>
    <property type="match status" value="1"/>
</dbReference>
<evidence type="ECO:0000259" key="8">
    <source>
        <dbReference type="PROSITE" id="PS51747"/>
    </source>
</evidence>
<dbReference type="GO" id="GO:0004132">
    <property type="term" value="F:dCMP deaminase activity"/>
    <property type="evidence" value="ECO:0007669"/>
    <property type="project" value="TreeGrafter"/>
</dbReference>
<dbReference type="InterPro" id="IPR016193">
    <property type="entry name" value="Cytidine_deaminase-like"/>
</dbReference>
<dbReference type="EC" id="3.5.4.12" evidence="6"/>
<dbReference type="EMBL" id="REGN01002758">
    <property type="protein sequence ID" value="RNA26324.1"/>
    <property type="molecule type" value="Genomic_DNA"/>
</dbReference>